<accession>A0A9D9IK56</accession>
<dbReference type="InterPro" id="IPR035069">
    <property type="entry name" value="TTHA1013/TTHA0281-like"/>
</dbReference>
<proteinExistence type="predicted"/>
<dbReference type="SUPFAM" id="SSF143100">
    <property type="entry name" value="TTHA1013/TTHA0281-like"/>
    <property type="match status" value="1"/>
</dbReference>
<dbReference type="Proteomes" id="UP000823757">
    <property type="component" value="Unassembled WGS sequence"/>
</dbReference>
<comment type="caution">
    <text evidence="1">The sequence shown here is derived from an EMBL/GenBank/DDBJ whole genome shotgun (WGS) entry which is preliminary data.</text>
</comment>
<evidence type="ECO:0000313" key="2">
    <source>
        <dbReference type="Proteomes" id="UP000823757"/>
    </source>
</evidence>
<reference evidence="1" key="1">
    <citation type="submission" date="2020-10" db="EMBL/GenBank/DDBJ databases">
        <authorList>
            <person name="Gilroy R."/>
        </authorList>
    </citation>
    <scope>NUCLEOTIDE SEQUENCE</scope>
    <source>
        <strain evidence="1">B1-13419</strain>
    </source>
</reference>
<sequence>MKNKEKFIVSIEKDSDGSYIAYNIGNTKISLLGRGDTVAEAKADFENSMNEAISVLKDEGIPVPKEFLSSPVFKFDLSSLFEYYSMINVSAFARYVGINEALMRQYRKGNTYVSEKQLHKIENGIHRLGTELAQLSITKRVP</sequence>
<protein>
    <submittedName>
        <fullName evidence="1">Pilus assembly protein HicB</fullName>
    </submittedName>
</protein>
<organism evidence="1 2">
    <name type="scientific">Candidatus Cryptobacteroides faecigallinarum</name>
    <dbReference type="NCBI Taxonomy" id="2840763"/>
    <lineage>
        <taxon>Bacteria</taxon>
        <taxon>Pseudomonadati</taxon>
        <taxon>Bacteroidota</taxon>
        <taxon>Bacteroidia</taxon>
        <taxon>Bacteroidales</taxon>
        <taxon>Candidatus Cryptobacteroides</taxon>
    </lineage>
</organism>
<gene>
    <name evidence="1" type="ORF">IAB91_03055</name>
</gene>
<dbReference type="EMBL" id="JADIMD010000042">
    <property type="protein sequence ID" value="MBO8474254.1"/>
    <property type="molecule type" value="Genomic_DNA"/>
</dbReference>
<dbReference type="AlphaFoldDB" id="A0A9D9IK56"/>
<reference evidence="1" key="2">
    <citation type="journal article" date="2021" name="PeerJ">
        <title>Extensive microbial diversity within the chicken gut microbiome revealed by metagenomics and culture.</title>
        <authorList>
            <person name="Gilroy R."/>
            <person name="Ravi A."/>
            <person name="Getino M."/>
            <person name="Pursley I."/>
            <person name="Horton D.L."/>
            <person name="Alikhan N.F."/>
            <person name="Baker D."/>
            <person name="Gharbi K."/>
            <person name="Hall N."/>
            <person name="Watson M."/>
            <person name="Adriaenssens E.M."/>
            <person name="Foster-Nyarko E."/>
            <person name="Jarju S."/>
            <person name="Secka A."/>
            <person name="Antonio M."/>
            <person name="Oren A."/>
            <person name="Chaudhuri R.R."/>
            <person name="La Ragione R."/>
            <person name="Hildebrand F."/>
            <person name="Pallen M.J."/>
        </authorList>
    </citation>
    <scope>NUCLEOTIDE SEQUENCE</scope>
    <source>
        <strain evidence="1">B1-13419</strain>
    </source>
</reference>
<evidence type="ECO:0000313" key="1">
    <source>
        <dbReference type="EMBL" id="MBO8474254.1"/>
    </source>
</evidence>
<name>A0A9D9IK56_9BACT</name>